<evidence type="ECO:0000256" key="2">
    <source>
        <dbReference type="ARBA" id="ARBA00012705"/>
    </source>
</evidence>
<dbReference type="InterPro" id="IPR020615">
    <property type="entry name" value="Thiolase_acyl_enz_int_AS"/>
</dbReference>
<name>A0AAT9LBE4_9FIRM</name>
<dbReference type="NCBIfam" id="TIGR01930">
    <property type="entry name" value="AcCoA-C-Actrans"/>
    <property type="match status" value="1"/>
</dbReference>
<reference evidence="10" key="2">
    <citation type="journal article" date="2023" name="Biology">
        <title>Prokaryotic Life Associated with Coal-Fire Gas Vents Revealed by Metagenomics.</title>
        <authorList>
            <person name="Kadnikov V.V."/>
            <person name="Mardanov A.V."/>
            <person name="Beletsky A.V."/>
            <person name="Karnachuk O.V."/>
            <person name="Ravin N.V."/>
        </authorList>
    </citation>
    <scope>NUCLEOTIDE SEQUENCE</scope>
    <source>
        <strain evidence="10">Bu02</strain>
    </source>
</reference>
<evidence type="ECO:0000256" key="1">
    <source>
        <dbReference type="ARBA" id="ARBA00010982"/>
    </source>
</evidence>
<comment type="similarity">
    <text evidence="1 7">Belongs to the thiolase-like superfamily. Thiolase family.</text>
</comment>
<dbReference type="PIRSF" id="PIRSF000429">
    <property type="entry name" value="Ac-CoA_Ac_transf"/>
    <property type="match status" value="1"/>
</dbReference>
<evidence type="ECO:0000256" key="4">
    <source>
        <dbReference type="ARBA" id="ARBA00023315"/>
    </source>
</evidence>
<feature type="active site" description="Acyl-thioester intermediate" evidence="6">
    <location>
        <position position="88"/>
    </location>
</feature>
<dbReference type="PROSITE" id="PS00098">
    <property type="entry name" value="THIOLASE_1"/>
    <property type="match status" value="1"/>
</dbReference>
<evidence type="ECO:0000313" key="10">
    <source>
        <dbReference type="EMBL" id="QUL98427.1"/>
    </source>
</evidence>
<feature type="active site" description="Proton acceptor" evidence="6">
    <location>
        <position position="349"/>
    </location>
</feature>
<evidence type="ECO:0000256" key="3">
    <source>
        <dbReference type="ARBA" id="ARBA00022679"/>
    </source>
</evidence>
<evidence type="ECO:0000259" key="8">
    <source>
        <dbReference type="Pfam" id="PF00108"/>
    </source>
</evidence>
<dbReference type="InterPro" id="IPR020617">
    <property type="entry name" value="Thiolase_C"/>
</dbReference>
<dbReference type="InterPro" id="IPR020610">
    <property type="entry name" value="Thiolase_AS"/>
</dbReference>
<dbReference type="EMBL" id="CP062796">
    <property type="protein sequence ID" value="QUL98427.1"/>
    <property type="molecule type" value="Genomic_DNA"/>
</dbReference>
<accession>A0AAT9LBE4</accession>
<keyword evidence="3 7" id="KW-0808">Transferase</keyword>
<dbReference type="InterPro" id="IPR002155">
    <property type="entry name" value="Thiolase"/>
</dbReference>
<evidence type="ECO:0000256" key="6">
    <source>
        <dbReference type="PIRSR" id="PIRSR000429-1"/>
    </source>
</evidence>
<dbReference type="PANTHER" id="PTHR18919:SF107">
    <property type="entry name" value="ACETYL-COA ACETYLTRANSFERASE, CYTOSOLIC"/>
    <property type="match status" value="1"/>
</dbReference>
<feature type="domain" description="Thiolase N-terminal" evidence="8">
    <location>
        <begin position="5"/>
        <end position="263"/>
    </location>
</feature>
<proteinExistence type="inferred from homology"/>
<keyword evidence="4 7" id="KW-0012">Acyltransferase</keyword>
<dbReference type="PANTHER" id="PTHR18919">
    <property type="entry name" value="ACETYL-COA C-ACYLTRANSFERASE"/>
    <property type="match status" value="1"/>
</dbReference>
<gene>
    <name evidence="10" type="ORF">IMF26_10520</name>
</gene>
<organism evidence="10">
    <name type="scientific">Candidatus Fermentithermobacillus carboniphilus</name>
    <dbReference type="NCBI Taxonomy" id="3085328"/>
    <lineage>
        <taxon>Bacteria</taxon>
        <taxon>Bacillati</taxon>
        <taxon>Bacillota</taxon>
        <taxon>Candidatus Fermentithermobacillia</taxon>
        <taxon>Candidatus Fermentithermobacillales</taxon>
        <taxon>Candidatus Fermentithermobacillaceae</taxon>
        <taxon>Candidatus Fermentithermobacillus</taxon>
    </lineage>
</organism>
<evidence type="ECO:0000256" key="7">
    <source>
        <dbReference type="RuleBase" id="RU003557"/>
    </source>
</evidence>
<dbReference type="InterPro" id="IPR016039">
    <property type="entry name" value="Thiolase-like"/>
</dbReference>
<protein>
    <recommendedName>
        <fullName evidence="2">acetyl-CoA C-acetyltransferase</fullName>
        <ecNumber evidence="2">2.3.1.9</ecNumber>
    </recommendedName>
    <alternativeName>
        <fullName evidence="5">Acetoacetyl-CoA thiolase</fullName>
    </alternativeName>
</protein>
<reference evidence="10" key="1">
    <citation type="submission" date="2020-10" db="EMBL/GenBank/DDBJ databases">
        <authorList>
            <person name="Kadnikov V."/>
            <person name="Beletsky A.V."/>
            <person name="Mardanov A.V."/>
            <person name="Karnachuk O.V."/>
            <person name="Ravin N.V."/>
        </authorList>
    </citation>
    <scope>NUCLEOTIDE SEQUENCE</scope>
    <source>
        <strain evidence="10">Bu02</strain>
    </source>
</reference>
<dbReference type="SUPFAM" id="SSF53901">
    <property type="entry name" value="Thiolase-like"/>
    <property type="match status" value="2"/>
</dbReference>
<feature type="active site" description="Proton acceptor" evidence="6">
    <location>
        <position position="379"/>
    </location>
</feature>
<dbReference type="PROSITE" id="PS00099">
    <property type="entry name" value="THIOLASE_3"/>
    <property type="match status" value="1"/>
</dbReference>
<dbReference type="GO" id="GO:0003985">
    <property type="term" value="F:acetyl-CoA C-acetyltransferase activity"/>
    <property type="evidence" value="ECO:0007669"/>
    <property type="project" value="UniProtKB-EC"/>
</dbReference>
<sequence length="392" mass="40762">MRRAVIVSAVRTAIGAFGGSLSSVPAVELGATVIREAIRRAGIEAGSLDEVIMGNVLQAGQGMNVARQAALRAGVPAEIPCMTVNKVCGSGLKSVILAAQAIACGDAEAVVAGGTENMDMAPYLVPKARYGYRMGHAELVDDMIADGLWCVFTNVHMGVTAEIVAERWGITREMQDEYAAKSQNKAEAAIKAGKFSDEIVPVEIPQKKGPPVIFSQDEHPRFGTTVEKLSALRPAFKKDGTVTAGNASGINDGAAALVLLSEEKAEKLGLEPLACVRVYASAGVAPEIMGIGPVPATKKVLEKAGLSIDDLDLYEVNEAFAATSIAVAKELGLDAEKLNVNGGAIALGHPIGASGARILVTLLHEMKKRNSKRGLATMCIGGGIGIALLVER</sequence>
<dbReference type="InterPro" id="IPR020613">
    <property type="entry name" value="Thiolase_CS"/>
</dbReference>
<dbReference type="Pfam" id="PF02803">
    <property type="entry name" value="Thiolase_C"/>
    <property type="match status" value="1"/>
</dbReference>
<dbReference type="FunFam" id="3.40.47.10:FF:000010">
    <property type="entry name" value="Acetyl-CoA acetyltransferase (Thiolase)"/>
    <property type="match status" value="1"/>
</dbReference>
<evidence type="ECO:0000256" key="5">
    <source>
        <dbReference type="ARBA" id="ARBA00030755"/>
    </source>
</evidence>
<dbReference type="KEGG" id="fcz:IMF26_10520"/>
<evidence type="ECO:0000259" key="9">
    <source>
        <dbReference type="Pfam" id="PF02803"/>
    </source>
</evidence>
<feature type="domain" description="Thiolase C-terminal" evidence="9">
    <location>
        <begin position="271"/>
        <end position="392"/>
    </location>
</feature>
<dbReference type="EC" id="2.3.1.9" evidence="2"/>
<dbReference type="Pfam" id="PF00108">
    <property type="entry name" value="Thiolase_N"/>
    <property type="match status" value="1"/>
</dbReference>
<dbReference type="PROSITE" id="PS00737">
    <property type="entry name" value="THIOLASE_2"/>
    <property type="match status" value="1"/>
</dbReference>
<dbReference type="CDD" id="cd00751">
    <property type="entry name" value="thiolase"/>
    <property type="match status" value="1"/>
</dbReference>
<dbReference type="InterPro" id="IPR020616">
    <property type="entry name" value="Thiolase_N"/>
</dbReference>
<dbReference type="AlphaFoldDB" id="A0AAT9LBE4"/>
<dbReference type="Gene3D" id="3.40.47.10">
    <property type="match status" value="2"/>
</dbReference>